<dbReference type="Pfam" id="PF00430">
    <property type="entry name" value="ATP-synt_B"/>
    <property type="match status" value="1"/>
</dbReference>
<dbReference type="Gene3D" id="6.10.250.1580">
    <property type="match status" value="1"/>
</dbReference>
<protein>
    <recommendedName>
        <fullName evidence="13">ATP synthase subunit b</fullName>
    </recommendedName>
    <alternativeName>
        <fullName evidence="13">ATP synthase F(0) sector subunit b</fullName>
    </alternativeName>
    <alternativeName>
        <fullName evidence="13">ATPase subunit I</fullName>
    </alternativeName>
    <alternativeName>
        <fullName evidence="13">F-type ATPase subunit b</fullName>
        <shortName evidence="13">F-ATPase subunit b</shortName>
    </alternativeName>
</protein>
<keyword evidence="4 13" id="KW-0138">CF(0)</keyword>
<evidence type="ECO:0000256" key="5">
    <source>
        <dbReference type="ARBA" id="ARBA00022692"/>
    </source>
</evidence>
<evidence type="ECO:0000256" key="6">
    <source>
        <dbReference type="ARBA" id="ARBA00022781"/>
    </source>
</evidence>
<dbReference type="PANTHER" id="PTHR33445">
    <property type="entry name" value="ATP SYNTHASE SUBUNIT B', CHLOROPLASTIC"/>
    <property type="match status" value="1"/>
</dbReference>
<evidence type="ECO:0000256" key="2">
    <source>
        <dbReference type="ARBA" id="ARBA00022448"/>
    </source>
</evidence>
<comment type="function">
    <text evidence="11 13">F(1)F(0) ATP synthase produces ATP from ADP in the presence of a proton or sodium gradient. F-type ATPases consist of two structural domains, F(1) containing the extramembraneous catalytic core and F(0) containing the membrane proton channel, linked together by a central stalk and a peripheral stalk. During catalysis, ATP synthesis in the catalytic domain of F(1) is coupled via a rotary mechanism of the central stalk subunits to proton translocation.</text>
</comment>
<dbReference type="InterPro" id="IPR050059">
    <property type="entry name" value="ATP_synthase_B_chain"/>
</dbReference>
<name>A0A1F6EGD8_9BACT</name>
<keyword evidence="8 13" id="KW-0406">Ion transport</keyword>
<dbReference type="InterPro" id="IPR002146">
    <property type="entry name" value="ATP_synth_b/b'su_bac/chlpt"/>
</dbReference>
<comment type="caution">
    <text evidence="16">The sequence shown here is derived from an EMBL/GenBank/DDBJ whole genome shotgun (WGS) entry which is preliminary data.</text>
</comment>
<evidence type="ECO:0000313" key="16">
    <source>
        <dbReference type="EMBL" id="OGG72703.1"/>
    </source>
</evidence>
<evidence type="ECO:0000256" key="9">
    <source>
        <dbReference type="ARBA" id="ARBA00023136"/>
    </source>
</evidence>
<evidence type="ECO:0000256" key="10">
    <source>
        <dbReference type="ARBA" id="ARBA00023310"/>
    </source>
</evidence>
<evidence type="ECO:0000256" key="12">
    <source>
        <dbReference type="ARBA" id="ARBA00037847"/>
    </source>
</evidence>
<dbReference type="GO" id="GO:0045259">
    <property type="term" value="C:proton-transporting ATP synthase complex"/>
    <property type="evidence" value="ECO:0007669"/>
    <property type="project" value="UniProtKB-KW"/>
</dbReference>
<dbReference type="CDD" id="cd06503">
    <property type="entry name" value="ATP-synt_Fo_b"/>
    <property type="match status" value="1"/>
</dbReference>
<comment type="similarity">
    <text evidence="1 13 14">Belongs to the ATPase B chain family.</text>
</comment>
<evidence type="ECO:0000256" key="14">
    <source>
        <dbReference type="RuleBase" id="RU003848"/>
    </source>
</evidence>
<evidence type="ECO:0000256" key="3">
    <source>
        <dbReference type="ARBA" id="ARBA00022475"/>
    </source>
</evidence>
<keyword evidence="10 13" id="KW-0066">ATP synthesis</keyword>
<organism evidence="16 17">
    <name type="scientific">Candidatus Kaiserbacteria bacterium RIFCSPLOWO2_01_FULL_53_17</name>
    <dbReference type="NCBI Taxonomy" id="1798511"/>
    <lineage>
        <taxon>Bacteria</taxon>
        <taxon>Candidatus Kaiseribacteriota</taxon>
    </lineage>
</organism>
<evidence type="ECO:0000256" key="8">
    <source>
        <dbReference type="ARBA" id="ARBA00023065"/>
    </source>
</evidence>
<accession>A0A1F6EGD8</accession>
<dbReference type="HAMAP" id="MF_01398">
    <property type="entry name" value="ATP_synth_b_bprime"/>
    <property type="match status" value="1"/>
</dbReference>
<dbReference type="GO" id="GO:0012505">
    <property type="term" value="C:endomembrane system"/>
    <property type="evidence" value="ECO:0007669"/>
    <property type="project" value="UniProtKB-SubCell"/>
</dbReference>
<comment type="function">
    <text evidence="13">Component of the F(0) channel, it forms part of the peripheral stalk, linking F(1) to F(0).</text>
</comment>
<sequence length="148" mass="16329">MSELFAAFGLNWKLLLIQALNFGILLYVLWRFLYDPVLKMIDERRGKIAEGVQKAEAADRRLSEADSEGKGIVAGAAKEAENLVSSARNRADEQASDILKRSQERADQVLADAQARAEEARRQTLAAGEKEIARAAMLAAEKILATRD</sequence>
<dbReference type="EMBL" id="MFLY01000035">
    <property type="protein sequence ID" value="OGG72703.1"/>
    <property type="molecule type" value="Genomic_DNA"/>
</dbReference>
<dbReference type="GO" id="GO:0046933">
    <property type="term" value="F:proton-transporting ATP synthase activity, rotational mechanism"/>
    <property type="evidence" value="ECO:0007669"/>
    <property type="project" value="UniProtKB-UniRule"/>
</dbReference>
<keyword evidence="2 13" id="KW-0813">Transport</keyword>
<keyword evidence="5 13" id="KW-0812">Transmembrane</keyword>
<comment type="subunit">
    <text evidence="13">F-type ATPases have 2 components, F(1) - the catalytic core - and F(0) - the membrane proton channel. F(1) has five subunits: alpha(3), beta(3), gamma(1), delta(1), epsilon(1). F(0) has three main subunits: a(1), b(2) and c(10-14). The alpha and beta chains form an alternating ring which encloses part of the gamma chain. F(1) is attached to F(0) by a central stalk formed by the gamma and epsilon chains, while a peripheral stalk is formed by the delta and b chains.</text>
</comment>
<evidence type="ECO:0000256" key="15">
    <source>
        <dbReference type="SAM" id="Coils"/>
    </source>
</evidence>
<keyword evidence="9 13" id="KW-0472">Membrane</keyword>
<dbReference type="InterPro" id="IPR005864">
    <property type="entry name" value="ATP_synth_F0_bsu_bac"/>
</dbReference>
<feature type="transmembrane region" description="Helical" evidence="13">
    <location>
        <begin position="12"/>
        <end position="34"/>
    </location>
</feature>
<proteinExistence type="inferred from homology"/>
<keyword evidence="15" id="KW-0175">Coiled coil</keyword>
<dbReference type="PANTHER" id="PTHR33445:SF1">
    <property type="entry name" value="ATP SYNTHASE SUBUNIT B"/>
    <property type="match status" value="1"/>
</dbReference>
<dbReference type="NCBIfam" id="TIGR01144">
    <property type="entry name" value="ATP_synt_b"/>
    <property type="match status" value="1"/>
</dbReference>
<keyword evidence="6 13" id="KW-0375">Hydrogen ion transport</keyword>
<keyword evidence="3 13" id="KW-1003">Cell membrane</keyword>
<feature type="coiled-coil region" evidence="15">
    <location>
        <begin position="77"/>
        <end position="123"/>
    </location>
</feature>
<evidence type="ECO:0000256" key="1">
    <source>
        <dbReference type="ARBA" id="ARBA00005513"/>
    </source>
</evidence>
<dbReference type="GO" id="GO:0005886">
    <property type="term" value="C:plasma membrane"/>
    <property type="evidence" value="ECO:0007669"/>
    <property type="project" value="UniProtKB-SubCell"/>
</dbReference>
<comment type="subcellular location">
    <subcellularLocation>
        <location evidence="13">Cell membrane</location>
        <topology evidence="13">Single-pass membrane protein</topology>
    </subcellularLocation>
    <subcellularLocation>
        <location evidence="12">Endomembrane system</location>
        <topology evidence="12">Single-pass membrane protein</topology>
    </subcellularLocation>
</comment>
<keyword evidence="7 13" id="KW-1133">Transmembrane helix</keyword>
<dbReference type="Proteomes" id="UP000177306">
    <property type="component" value="Unassembled WGS sequence"/>
</dbReference>
<reference evidence="16 17" key="1">
    <citation type="journal article" date="2016" name="Nat. Commun.">
        <title>Thousands of microbial genomes shed light on interconnected biogeochemical processes in an aquifer system.</title>
        <authorList>
            <person name="Anantharaman K."/>
            <person name="Brown C.T."/>
            <person name="Hug L.A."/>
            <person name="Sharon I."/>
            <person name="Castelle C.J."/>
            <person name="Probst A.J."/>
            <person name="Thomas B.C."/>
            <person name="Singh A."/>
            <person name="Wilkins M.J."/>
            <person name="Karaoz U."/>
            <person name="Brodie E.L."/>
            <person name="Williams K.H."/>
            <person name="Hubbard S.S."/>
            <person name="Banfield J.F."/>
        </authorList>
    </citation>
    <scope>NUCLEOTIDE SEQUENCE [LARGE SCALE GENOMIC DNA]</scope>
</reference>
<gene>
    <name evidence="13" type="primary">atpF</name>
    <name evidence="16" type="ORF">A3A38_00765</name>
</gene>
<evidence type="ECO:0000256" key="11">
    <source>
        <dbReference type="ARBA" id="ARBA00025198"/>
    </source>
</evidence>
<evidence type="ECO:0000256" key="7">
    <source>
        <dbReference type="ARBA" id="ARBA00022989"/>
    </source>
</evidence>
<dbReference type="GO" id="GO:0046961">
    <property type="term" value="F:proton-transporting ATPase activity, rotational mechanism"/>
    <property type="evidence" value="ECO:0007669"/>
    <property type="project" value="TreeGrafter"/>
</dbReference>
<evidence type="ECO:0000256" key="13">
    <source>
        <dbReference type="HAMAP-Rule" id="MF_01398"/>
    </source>
</evidence>
<evidence type="ECO:0000256" key="4">
    <source>
        <dbReference type="ARBA" id="ARBA00022547"/>
    </source>
</evidence>
<dbReference type="AlphaFoldDB" id="A0A1F6EGD8"/>
<evidence type="ECO:0000313" key="17">
    <source>
        <dbReference type="Proteomes" id="UP000177306"/>
    </source>
</evidence>